<dbReference type="EMBL" id="LC066376">
    <property type="protein sequence ID" value="BAT27810.1"/>
    <property type="molecule type" value="Genomic_DNA"/>
</dbReference>
<evidence type="ECO:0000313" key="1">
    <source>
        <dbReference type="EMBL" id="BAT27810.1"/>
    </source>
</evidence>
<dbReference type="OrthoDB" id="8617719at2"/>
<reference evidence="1" key="1">
    <citation type="journal article" date="2015" name="Proc. Natl. Acad. Sci. U.S.A.">
        <title>Bacterial clade with the ribosomal RNA operon on a small plasmid rather than the chromosome.</title>
        <authorList>
            <person name="Anda M."/>
            <person name="Ohtsubo Y."/>
            <person name="Okubo T."/>
            <person name="Sugawara M."/>
            <person name="Nagata Y."/>
            <person name="Tsuda M."/>
            <person name="Minamisawa K."/>
            <person name="Mitsui H."/>
        </authorList>
    </citation>
    <scope>NUCLEOTIDE SEQUENCE</scope>
    <source>
        <strain evidence="1">JCM 14755</strain>
    </source>
</reference>
<sequence>MRAITKGNEPACLTQHRATAHSSYQNYAGKDALRVSLVTDQRGLCCYCMSRIVADRQKMKIEHWQSQSDPATQHLQLTFSNLLGACKGGEGGSSDQQHCDTRKGNQSLMWNPATPAHAIEARIRYQNNGEIRSDDPQFDNELDTVLGLNISVLKNSRKIALEAMLKWWQMAKPNKAQLKAKIARYDTGVGELEPFSPVAIWYLKRK</sequence>
<proteinExistence type="predicted"/>
<accession>A0A0P0Z195</accession>
<dbReference type="RefSeq" id="WP_083507950.1">
    <property type="nucleotide sequence ID" value="NZ_BBWR01000013.1"/>
</dbReference>
<dbReference type="AlphaFoldDB" id="A0A0P0Z195"/>
<protein>
    <submittedName>
        <fullName evidence="1">TIGR02646 family protein</fullName>
    </submittedName>
</protein>
<name>A0A0P0Z195_9HYPH</name>
<organism evidence="1">
    <name type="scientific">Aureimonas frigidaquae</name>
    <dbReference type="NCBI Taxonomy" id="424757"/>
    <lineage>
        <taxon>Bacteria</taxon>
        <taxon>Pseudomonadati</taxon>
        <taxon>Pseudomonadota</taxon>
        <taxon>Alphaproteobacteria</taxon>
        <taxon>Hyphomicrobiales</taxon>
        <taxon>Aurantimonadaceae</taxon>
        <taxon>Aureimonas</taxon>
    </lineage>
</organism>